<keyword evidence="4" id="KW-1185">Reference proteome</keyword>
<feature type="chain" id="PRO_5008068931" evidence="2">
    <location>
        <begin position="30"/>
        <end position="374"/>
    </location>
</feature>
<evidence type="ECO:0000313" key="4">
    <source>
        <dbReference type="Proteomes" id="UP000078476"/>
    </source>
</evidence>
<gene>
    <name evidence="3" type="ORF">A1359_10110</name>
</gene>
<feature type="signal peptide" evidence="2">
    <location>
        <begin position="1"/>
        <end position="29"/>
    </location>
</feature>
<evidence type="ECO:0000256" key="2">
    <source>
        <dbReference type="SAM" id="SignalP"/>
    </source>
</evidence>
<keyword evidence="1" id="KW-1133">Transmembrane helix</keyword>
<comment type="caution">
    <text evidence="3">The sequence shown here is derived from an EMBL/GenBank/DDBJ whole genome shotgun (WGS) entry which is preliminary data.</text>
</comment>
<dbReference type="AlphaFoldDB" id="A0A177NB09"/>
<sequence>MKKTQLSKAIAFALTGAALSMGAVTEASAASTTMYNLYRANFAGYGPGGQPNVNPAIYTATSTTPCAPCDTYFSTPYGGADNGTGNDTDGFVWDANPNGYFDDPNNPNADPLKQPVEYGHKAANADPNRPGWVGIGGSSTPALSTPFGYSSSGTLNWAMELQGGGSGEISNADAISRYSQSANIDTARGAWSNAANARDMGWKYDLDWGLIKSDATGLITLSITGVNETANYGFTIFQGMSPNANGFYTHHGAWNDNVNRNPSTGAEQLSTRSIPGLTGFTIADIVAYSVGDNPLTAENDPLRLNTITFNAVAGQVYTVALGGYQNGGQYDSTDGYKLTISQASPVPVPAAAWLFGGAIASLIGANRRKRVMPA</sequence>
<dbReference type="EMBL" id="LUUI01000105">
    <property type="protein sequence ID" value="OAI15055.1"/>
    <property type="molecule type" value="Genomic_DNA"/>
</dbReference>
<accession>A0A177NB09</accession>
<feature type="transmembrane region" description="Helical" evidence="1">
    <location>
        <begin position="346"/>
        <end position="365"/>
    </location>
</feature>
<name>A0A177NB09_9GAMM</name>
<organism evidence="3 4">
    <name type="scientific">Methylomonas lenta</name>
    <dbReference type="NCBI Taxonomy" id="980561"/>
    <lineage>
        <taxon>Bacteria</taxon>
        <taxon>Pseudomonadati</taxon>
        <taxon>Pseudomonadota</taxon>
        <taxon>Gammaproteobacteria</taxon>
        <taxon>Methylococcales</taxon>
        <taxon>Methylococcaceae</taxon>
        <taxon>Methylomonas</taxon>
    </lineage>
</organism>
<reference evidence="3 4" key="1">
    <citation type="submission" date="2016-03" db="EMBL/GenBank/DDBJ databases">
        <authorList>
            <person name="Ploux O."/>
        </authorList>
    </citation>
    <scope>NUCLEOTIDE SEQUENCE [LARGE SCALE GENOMIC DNA]</scope>
    <source>
        <strain evidence="3 4">R-45370</strain>
    </source>
</reference>
<proteinExistence type="predicted"/>
<protein>
    <submittedName>
        <fullName evidence="3">Uncharacterized protein</fullName>
    </submittedName>
</protein>
<keyword evidence="2" id="KW-0732">Signal</keyword>
<keyword evidence="1" id="KW-0812">Transmembrane</keyword>
<evidence type="ECO:0000256" key="1">
    <source>
        <dbReference type="SAM" id="Phobius"/>
    </source>
</evidence>
<dbReference type="RefSeq" id="WP_066982783.1">
    <property type="nucleotide sequence ID" value="NZ_LUUI01000105.1"/>
</dbReference>
<dbReference type="OrthoDB" id="5567186at2"/>
<dbReference type="Proteomes" id="UP000078476">
    <property type="component" value="Unassembled WGS sequence"/>
</dbReference>
<keyword evidence="1" id="KW-0472">Membrane</keyword>
<evidence type="ECO:0000313" key="3">
    <source>
        <dbReference type="EMBL" id="OAI15055.1"/>
    </source>
</evidence>